<feature type="compositionally biased region" description="Acidic residues" evidence="3">
    <location>
        <begin position="1173"/>
        <end position="1190"/>
    </location>
</feature>
<comment type="caution">
    <text evidence="5">The sequence shown here is derived from an EMBL/GenBank/DDBJ whole genome shotgun (WGS) entry which is preliminary data.</text>
</comment>
<dbReference type="Pfam" id="PF02037">
    <property type="entry name" value="SAP"/>
    <property type="match status" value="1"/>
</dbReference>
<feature type="region of interest" description="Disordered" evidence="3">
    <location>
        <begin position="1151"/>
        <end position="1220"/>
    </location>
</feature>
<evidence type="ECO:0000259" key="4">
    <source>
        <dbReference type="PROSITE" id="PS50800"/>
    </source>
</evidence>
<feature type="compositionally biased region" description="Basic and acidic residues" evidence="3">
    <location>
        <begin position="1337"/>
        <end position="1350"/>
    </location>
</feature>
<feature type="compositionally biased region" description="Acidic residues" evidence="3">
    <location>
        <begin position="693"/>
        <end position="713"/>
    </location>
</feature>
<feature type="compositionally biased region" description="Basic and acidic residues" evidence="3">
    <location>
        <begin position="333"/>
        <end position="354"/>
    </location>
</feature>
<reference evidence="5" key="1">
    <citation type="submission" date="2023-03" db="EMBL/GenBank/DDBJ databases">
        <title>Electrophorus voltai genome.</title>
        <authorList>
            <person name="Bian C."/>
        </authorList>
    </citation>
    <scope>NUCLEOTIDE SEQUENCE</scope>
    <source>
        <strain evidence="5">CB-2022</strain>
        <tissue evidence="5">Muscle</tissue>
    </source>
</reference>
<feature type="region of interest" description="Disordered" evidence="3">
    <location>
        <begin position="387"/>
        <end position="434"/>
    </location>
</feature>
<feature type="domain" description="SAP" evidence="4">
    <location>
        <begin position="22"/>
        <end position="56"/>
    </location>
</feature>
<name>A0AAD8ZDY6_9TELE</name>
<feature type="region of interest" description="Disordered" evidence="3">
    <location>
        <begin position="1701"/>
        <end position="1732"/>
    </location>
</feature>
<evidence type="ECO:0000256" key="2">
    <source>
        <dbReference type="ARBA" id="ARBA00022553"/>
    </source>
</evidence>
<dbReference type="Pfam" id="PF04046">
    <property type="entry name" value="PSP"/>
    <property type="match status" value="1"/>
</dbReference>
<feature type="region of interest" description="Disordered" evidence="3">
    <location>
        <begin position="679"/>
        <end position="738"/>
    </location>
</feature>
<dbReference type="Pfam" id="PF04037">
    <property type="entry name" value="DUF382"/>
    <property type="match status" value="1"/>
</dbReference>
<evidence type="ECO:0000313" key="6">
    <source>
        <dbReference type="Proteomes" id="UP001239994"/>
    </source>
</evidence>
<feature type="compositionally biased region" description="Polar residues" evidence="3">
    <location>
        <begin position="1306"/>
        <end position="1335"/>
    </location>
</feature>
<feature type="compositionally biased region" description="Pro residues" evidence="3">
    <location>
        <begin position="196"/>
        <end position="215"/>
    </location>
</feature>
<keyword evidence="2" id="KW-0597">Phosphoprotein</keyword>
<dbReference type="PANTHER" id="PTHR13280">
    <property type="entry name" value="PHOSPHOFURIN ACIDIC CLUSTER SORTING PROTEIN"/>
    <property type="match status" value="1"/>
</dbReference>
<sequence>MASDGPPGTESNPDLGAAVAALNAWSIPELQAKLAEIGAPVMGPREELIDRLKTYMMQTGMIVSKSSMASGDDKAMTTMPGLPPMPPMPSMPLPPGMGMLQAMGMMGGPPPASMHMGMEPPGLAPDDPLKMVQQRAAMMMQQEDRAGQSDSRVMEEQLKEQELLEQQKRAAQLLEHERQQELAKMQQGPPGTRGPEPSPGPGPGPGPNLLPPIPPLRTLTTSGPPPPGVSMVPQASQRQRVPPPPGEDAREMWQSEEVGIGPKIPQALEKILQLKEIRQEQLITTDEEDDETLDADMNSTRMYSDEEDEGGLSKKDKSKRRRNRKKKNKKKRSQEQKDQEEERKNMAAKEKDIEIEYVTEEPEIYDPNFIFFKRIFEAFKLTDEVKKEKEKEPEKAEKQEVMSLKKKGFLEEKKDSDDSDEEAKKDTPKLSKKKLRRMNRLTVAELKQLVARPDVVEMHDVTAQEPKLLVHLKATRNTVPVPRHWCFKRKYLQGKRGIEKPPFELPEFIKRTGIQEMREALQEKEDAKTMKTKMREKVRPKMGKIDIDYQKLHDAFFKWQIKPKLTIHGDLYYEGKEFETRLKEKKPGDLSDELRIALGMPTGPNSHKVPPPWLIAMQRYGPPPSYPNLKIPGLNAPIPENCSFGYHAGGWGKPPVDETGKPLYGDVFGTNAVDFQAKAEEEEVDRTPWGELEPSDEESSEEDEEEESDEDKPDETGFFTPADSGLITPGGFSSVPAGMETPELIELRKKKIEEAMDGNETPQLYTVLPVRPTGPVGAAMMASTHIYDMSAAGAGRKAGGAVGGAGDSQGVEVALAPEELELDPMAMTQKYEEHVREQQAQVEKEDFSDMVAEHAAKQKEASLLWQERSSTALLGTEKFPLPAPINILTELRNTPRGPFATSTGFYAVNAVACTPKRSLQERAKPRASWTDGNPRAVGDFRCSGASRNCPNTSKRFSCFETKSTSSMSERGGLPRTGGVPSPQPSKPVAISSNRPVHMNLYATWEVDRSSPSCVPRLFNLTLKKLVMLKELDKDLTSVVIAVKLQGSKRILRSNEISLSSAGLTETDLQLTFSLQYPHFLKRDANKLQIMLQRRKRYKNRTILGYKTLALGLINMAEVMQHPTEGAQVLGLHSQLKEASVPVAEVKVYSLSSQPIDHEGPKAKMNDRSPDMDNYSEEEEESYSSEQEGSDDPVHGQYLYDEDDEVRKKKPRRKLTSSAAITRQPNIKQKFVALLKRFKVSDEASACVGFGLEHVSREQIQEVEEDLDELYDSLEMYNPSDSGPEPEETDSILSTPKPKLRPFFEGMSQSSSQTEIGSLNSKGSLTRENFSPQGEQPPSDKMKYSRSRNLEEAQTETDGLEGNDQELFVDMGPSITVSAVEKPRTPLKSSKSEGQTMPSPRLEGTHTPRQKRSTPMKERQLSKPLTERTNSSDSERSPELGHSTQGLRKAVYDQLNQILLSDSALPESLILVNGNDWQGQYVAEQLQIQKQPVVCTCSAAEIQTILSAVLTRIQKFCNCNSLMPRPVKVAVVGPQSYLGAILQFFVSQLANKTSDWLNHMRFLVVPLGSHPVAKHLGALDNRYCSVFLDGAWRELFSRSEPPQSDMLDVAGRIAQYISGVTLTHQLPIAEAMLTCKPRTRDEDSYQKFIPFIGVSYSLIFYDVVKVGLIEPGQSATANYILLLPSSILYVLGDAEEGVSVNLSVPSTSPPSHGSPASLKETATPPSSPSMGAVLAVQGSPSMSHGVDAIGLQVDYWLASLAEKRREGERRDTGCKNTLKSAFRSLQVSRLPGGAANEPHASVSTMSMTVVTKEKNKKVPTIFLGKKPKEKEVDSKSQVIEGISRLICSAKQQQTILKVSIDGVEWNDVKFFQLAAQWPTHVKYLPVGLFGYSKPPS</sequence>
<feature type="compositionally biased region" description="Basic and acidic residues" evidence="3">
    <location>
        <begin position="1155"/>
        <end position="1170"/>
    </location>
</feature>
<feature type="region of interest" description="Disordered" evidence="3">
    <location>
        <begin position="281"/>
        <end position="357"/>
    </location>
</feature>
<feature type="region of interest" description="Disordered" evidence="3">
    <location>
        <begin position="963"/>
        <end position="991"/>
    </location>
</feature>
<dbReference type="GO" id="GO:0005634">
    <property type="term" value="C:nucleus"/>
    <property type="evidence" value="ECO:0007669"/>
    <property type="project" value="InterPro"/>
</dbReference>
<dbReference type="GO" id="GO:0044325">
    <property type="term" value="F:transmembrane transporter binding"/>
    <property type="evidence" value="ECO:0007669"/>
    <property type="project" value="TreeGrafter"/>
</dbReference>
<dbReference type="InterPro" id="IPR019381">
    <property type="entry name" value="PACS1/2_C"/>
</dbReference>
<dbReference type="Pfam" id="PF25332">
    <property type="entry name" value="C2_PACS_N"/>
    <property type="match status" value="1"/>
</dbReference>
<accession>A0AAD8ZDY6</accession>
<feature type="compositionally biased region" description="Basic residues" evidence="3">
    <location>
        <begin position="316"/>
        <end position="332"/>
    </location>
</feature>
<comment type="similarity">
    <text evidence="1">Belongs to the PACS family.</text>
</comment>
<feature type="compositionally biased region" description="Basic and acidic residues" evidence="3">
    <location>
        <begin position="408"/>
        <end position="429"/>
    </location>
</feature>
<organism evidence="5 6">
    <name type="scientific">Electrophorus voltai</name>
    <dbReference type="NCBI Taxonomy" id="2609070"/>
    <lineage>
        <taxon>Eukaryota</taxon>
        <taxon>Metazoa</taxon>
        <taxon>Chordata</taxon>
        <taxon>Craniata</taxon>
        <taxon>Vertebrata</taxon>
        <taxon>Euteleostomi</taxon>
        <taxon>Actinopterygii</taxon>
        <taxon>Neopterygii</taxon>
        <taxon>Teleostei</taxon>
        <taxon>Ostariophysi</taxon>
        <taxon>Gymnotiformes</taxon>
        <taxon>Gymnotoidei</taxon>
        <taxon>Gymnotidae</taxon>
        <taxon>Electrophorus</taxon>
    </lineage>
</organism>
<dbReference type="Proteomes" id="UP001239994">
    <property type="component" value="Unassembled WGS sequence"/>
</dbReference>
<dbReference type="Pfam" id="PF10254">
    <property type="entry name" value="Pacs-1"/>
    <property type="match status" value="1"/>
</dbReference>
<feature type="region of interest" description="Disordered" evidence="3">
    <location>
        <begin position="1377"/>
        <end position="1443"/>
    </location>
</feature>
<feature type="region of interest" description="Disordered" evidence="3">
    <location>
        <begin position="1274"/>
        <end position="1364"/>
    </location>
</feature>
<evidence type="ECO:0000256" key="1">
    <source>
        <dbReference type="ARBA" id="ARBA00008590"/>
    </source>
</evidence>
<dbReference type="PANTHER" id="PTHR13280:SF16">
    <property type="entry name" value="PHOSPHOFURIN ACIDIC CLUSTER SORTING PROTEIN 1"/>
    <property type="match status" value="1"/>
</dbReference>
<feature type="region of interest" description="Disordered" evidence="3">
    <location>
        <begin position="176"/>
        <end position="261"/>
    </location>
</feature>
<dbReference type="InterPro" id="IPR057541">
    <property type="entry name" value="PACS1/2_N"/>
</dbReference>
<proteinExistence type="inferred from homology"/>
<dbReference type="PROSITE" id="PS50800">
    <property type="entry name" value="SAP"/>
    <property type="match status" value="1"/>
</dbReference>
<dbReference type="InterPro" id="IPR007180">
    <property type="entry name" value="DUF382"/>
</dbReference>
<evidence type="ECO:0000256" key="3">
    <source>
        <dbReference type="SAM" id="MobiDB-lite"/>
    </source>
</evidence>
<dbReference type="InterPro" id="IPR003034">
    <property type="entry name" value="SAP_dom"/>
</dbReference>
<evidence type="ECO:0000313" key="5">
    <source>
        <dbReference type="EMBL" id="KAK1797287.1"/>
    </source>
</evidence>
<dbReference type="GO" id="GO:0072659">
    <property type="term" value="P:protein localization to plasma membrane"/>
    <property type="evidence" value="ECO:0007669"/>
    <property type="project" value="TreeGrafter"/>
</dbReference>
<feature type="compositionally biased region" description="Polar residues" evidence="3">
    <location>
        <begin position="1386"/>
        <end position="1397"/>
    </location>
</feature>
<dbReference type="SMART" id="SM00581">
    <property type="entry name" value="PSP"/>
    <property type="match status" value="1"/>
</dbReference>
<gene>
    <name evidence="5" type="ORF">P4O66_008662</name>
</gene>
<dbReference type="SMART" id="SM00513">
    <property type="entry name" value="SAP"/>
    <property type="match status" value="1"/>
</dbReference>
<keyword evidence="6" id="KW-1185">Reference proteome</keyword>
<feature type="compositionally biased region" description="Polar residues" evidence="3">
    <location>
        <begin position="1701"/>
        <end position="1710"/>
    </location>
</feature>
<dbReference type="InterPro" id="IPR006568">
    <property type="entry name" value="PSP_pro-rich"/>
</dbReference>
<feature type="compositionally biased region" description="Acidic residues" evidence="3">
    <location>
        <begin position="1352"/>
        <end position="1363"/>
    </location>
</feature>
<protein>
    <recommendedName>
        <fullName evidence="4">SAP domain-containing protein</fullName>
    </recommendedName>
</protein>
<dbReference type="EMBL" id="JAROKS010000014">
    <property type="protein sequence ID" value="KAK1797287.1"/>
    <property type="molecule type" value="Genomic_DNA"/>
</dbReference>
<feature type="compositionally biased region" description="Acidic residues" evidence="3">
    <location>
        <begin position="285"/>
        <end position="294"/>
    </location>
</feature>
<feature type="compositionally biased region" description="Basic and acidic residues" evidence="3">
    <location>
        <begin position="387"/>
        <end position="400"/>
    </location>
</feature>